<reference evidence="2" key="2">
    <citation type="journal article" date="2020" name="Gigascience">
        <title>An improved pig reference genome sequence to enable pig genetics and genomics research.</title>
        <authorList>
            <person name="Warr A."/>
            <person name="Affara N."/>
            <person name="Aken B."/>
            <person name="Beiki H."/>
            <person name="Bickhart D.M."/>
            <person name="Billis K."/>
            <person name="Chow W."/>
            <person name="Eory L."/>
            <person name="Finlayson H.A."/>
            <person name="Flicek P."/>
            <person name="Giron C.G."/>
            <person name="Griffin D.K."/>
            <person name="Hall R."/>
            <person name="Hannum G."/>
            <person name="Hourlier T."/>
            <person name="Howe K."/>
            <person name="Hume D.A."/>
            <person name="Izuogu O."/>
            <person name="Kim K."/>
            <person name="Koren S."/>
            <person name="Liu H."/>
            <person name="Manchanda N."/>
            <person name="Martin F.J."/>
            <person name="Nonneman D.J."/>
            <person name="O'Connor R.E."/>
            <person name="Phillippy A.M."/>
            <person name="Rohrer G.A."/>
            <person name="Rosen B.D."/>
            <person name="Rund L.A."/>
            <person name="Sargent C.A."/>
            <person name="Schook L.B."/>
            <person name="Schroeder S.G."/>
            <person name="Schwartz A.S."/>
            <person name="Skinner B.M."/>
            <person name="Talbot R."/>
            <person name="Tseng E."/>
            <person name="Tuggle C.K."/>
            <person name="Watson M."/>
            <person name="Smith T.P.L."/>
            <person name="Archibald A.L."/>
        </authorList>
    </citation>
    <scope>NUCLEOTIDE SEQUENCE [LARGE SCALE GENOMIC DNA]</scope>
    <source>
        <strain evidence="2">Duroc</strain>
    </source>
</reference>
<dbReference type="Bgee" id="ENSSSCG00000043560">
    <property type="expression patterns" value="Expressed in blood and 19 other cell types or tissues"/>
</dbReference>
<evidence type="ECO:0000313" key="2">
    <source>
        <dbReference type="Ensembl" id="ENSSSCP00000067251.1"/>
    </source>
</evidence>
<proteinExistence type="predicted"/>
<dbReference type="Proteomes" id="UP000008227">
    <property type="component" value="Chromosome 4"/>
</dbReference>
<dbReference type="AlphaFoldDB" id="A0A5G2QSY1"/>
<dbReference type="InParanoid" id="A0A5G2QSY1"/>
<keyword evidence="3" id="KW-1185">Reference proteome</keyword>
<reference evidence="2" key="3">
    <citation type="submission" date="2025-08" db="UniProtKB">
        <authorList>
            <consortium name="Ensembl"/>
        </authorList>
    </citation>
    <scope>IDENTIFICATION</scope>
</reference>
<reference evidence="3" key="1">
    <citation type="submission" date="2009-11" db="EMBL/GenBank/DDBJ databases">
        <authorList>
            <consortium name="Porcine genome sequencing project"/>
        </authorList>
    </citation>
    <scope>NUCLEOTIDE SEQUENCE [LARGE SCALE GENOMIC DNA]</scope>
    <source>
        <strain evidence="3">Duroc</strain>
    </source>
</reference>
<organism evidence="2 3">
    <name type="scientific">Sus scrofa</name>
    <name type="common">Pig</name>
    <dbReference type="NCBI Taxonomy" id="9823"/>
    <lineage>
        <taxon>Eukaryota</taxon>
        <taxon>Metazoa</taxon>
        <taxon>Chordata</taxon>
        <taxon>Craniata</taxon>
        <taxon>Vertebrata</taxon>
        <taxon>Euteleostomi</taxon>
        <taxon>Mammalia</taxon>
        <taxon>Eutheria</taxon>
        <taxon>Laurasiatheria</taxon>
        <taxon>Artiodactyla</taxon>
        <taxon>Suina</taxon>
        <taxon>Suidae</taxon>
        <taxon>Sus</taxon>
    </lineage>
</organism>
<accession>A0A5G2QSY1</accession>
<evidence type="ECO:0000313" key="3">
    <source>
        <dbReference type="Proteomes" id="UP000008227"/>
    </source>
</evidence>
<feature type="region of interest" description="Disordered" evidence="1">
    <location>
        <begin position="137"/>
        <end position="156"/>
    </location>
</feature>
<evidence type="ECO:0000256" key="1">
    <source>
        <dbReference type="SAM" id="MobiDB-lite"/>
    </source>
</evidence>
<protein>
    <submittedName>
        <fullName evidence="2">Uncharacterized protein</fullName>
    </submittedName>
</protein>
<reference evidence="2" key="4">
    <citation type="submission" date="2025-09" db="UniProtKB">
        <authorList>
            <consortium name="Ensembl"/>
        </authorList>
    </citation>
    <scope>IDENTIFICATION</scope>
</reference>
<dbReference type="Ensembl" id="ENSSSCT00000079870.1">
    <property type="protein sequence ID" value="ENSSSCP00000067251.1"/>
    <property type="gene ID" value="ENSSSCG00000043560.1"/>
</dbReference>
<sequence length="227" mass="23636">MTDVRRATIKCLFRANQDVEGEGGRVPAHRLHSQSNLSGQLPLCHFSSLLKQPLGRLREGAGAEGVHRSPGCVRPLASVGAAVCRGAAGPREEGGGAGAAWQLLRPGWRRQLVLLTGELWDGDRVFPGISPALLTFDSPRRGGGSPTGAAGETRGLSHCQSPLQRTLSVSAWWASVWCLLPPGRDAGRESPACAAAGPSSARTPPLFLLLCTAGCLARGSHRGTAGA</sequence>
<name>A0A5G2QSY1_PIG</name>